<comment type="catalytic activity">
    <reaction evidence="1">
        <text>Hydrolysis of terminal non-reducing alpha-L-rhamnose residues in alpha-L-rhamnosides.</text>
        <dbReference type="EC" id="3.2.1.40"/>
    </reaction>
</comment>
<evidence type="ECO:0000259" key="8">
    <source>
        <dbReference type="Pfam" id="PF17390"/>
    </source>
</evidence>
<dbReference type="InterPro" id="IPR012341">
    <property type="entry name" value="6hp_glycosidase-like_sf"/>
</dbReference>
<dbReference type="Pfam" id="PF05592">
    <property type="entry name" value="Bac_rhamnosid"/>
    <property type="match status" value="1"/>
</dbReference>
<evidence type="ECO:0000256" key="3">
    <source>
        <dbReference type="ARBA" id="ARBA00022801"/>
    </source>
</evidence>
<dbReference type="Gene3D" id="1.50.10.10">
    <property type="match status" value="1"/>
</dbReference>
<dbReference type="PANTHER" id="PTHR33307">
    <property type="entry name" value="ALPHA-RHAMNOSIDASE (EUROFUNG)"/>
    <property type="match status" value="1"/>
</dbReference>
<evidence type="ECO:0000256" key="2">
    <source>
        <dbReference type="ARBA" id="ARBA00012652"/>
    </source>
</evidence>
<dbReference type="SUPFAM" id="SSF48208">
    <property type="entry name" value="Six-hairpin glycosidases"/>
    <property type="match status" value="1"/>
</dbReference>
<dbReference type="InterPro" id="IPR013783">
    <property type="entry name" value="Ig-like_fold"/>
</dbReference>
<dbReference type="Pfam" id="PF17390">
    <property type="entry name" value="Bac_rhamnosid_C"/>
    <property type="match status" value="1"/>
</dbReference>
<dbReference type="InterPro" id="IPR008902">
    <property type="entry name" value="Rhamnosid_concanavalin"/>
</dbReference>
<dbReference type="GO" id="GO:0030596">
    <property type="term" value="F:alpha-L-rhamnosidase activity"/>
    <property type="evidence" value="ECO:0007669"/>
    <property type="project" value="UniProtKB-EC"/>
</dbReference>
<dbReference type="InterPro" id="IPR008928">
    <property type="entry name" value="6-hairpin_glycosidase_sf"/>
</dbReference>
<evidence type="ECO:0000256" key="1">
    <source>
        <dbReference type="ARBA" id="ARBA00001445"/>
    </source>
</evidence>
<keyword evidence="3 9" id="KW-0378">Hydrolase</keyword>
<dbReference type="InterPro" id="IPR013737">
    <property type="entry name" value="Bac_rhamnosid_N"/>
</dbReference>
<proteinExistence type="predicted"/>
<organism evidence="9 10">
    <name type="scientific">Mucilaginibacter robiniae</name>
    <dbReference type="NCBI Taxonomy" id="2728022"/>
    <lineage>
        <taxon>Bacteria</taxon>
        <taxon>Pseudomonadati</taxon>
        <taxon>Bacteroidota</taxon>
        <taxon>Sphingobacteriia</taxon>
        <taxon>Sphingobacteriales</taxon>
        <taxon>Sphingobacteriaceae</taxon>
        <taxon>Mucilaginibacter</taxon>
    </lineage>
</organism>
<dbReference type="InterPro" id="IPR035396">
    <property type="entry name" value="Bac_rhamnosid6H"/>
</dbReference>
<name>A0A7L5E800_9SPHI</name>
<dbReference type="PIRSF" id="PIRSF010631">
    <property type="entry name" value="A-rhamnsds"/>
    <property type="match status" value="1"/>
</dbReference>
<dbReference type="Pfam" id="PF08531">
    <property type="entry name" value="Bac_rhamnosid_N"/>
    <property type="match status" value="1"/>
</dbReference>
<dbReference type="InterPro" id="IPR035398">
    <property type="entry name" value="Bac_rhamnosid_C"/>
</dbReference>
<feature type="domain" description="Alpha-L-rhamnosidase concanavalin-like" evidence="5">
    <location>
        <begin position="350"/>
        <end position="450"/>
    </location>
</feature>
<dbReference type="Pfam" id="PF17389">
    <property type="entry name" value="Bac_rhamnosid6H"/>
    <property type="match status" value="1"/>
</dbReference>
<evidence type="ECO:0000259" key="5">
    <source>
        <dbReference type="Pfam" id="PF05592"/>
    </source>
</evidence>
<evidence type="ECO:0000313" key="9">
    <source>
        <dbReference type="EMBL" id="QJD98449.1"/>
    </source>
</evidence>
<sequence length="918" mass="103633">MLILACMIIVSQGMAAAPVQLQNLRCEMLNNPQGIDAVHPRLSWQIMSSERNVLQTAYQIIVSSTPEKLAAGQGDLWDSHKTQSGESIMIDYAGQPLLSRKACYWKVKVWTTTGESDWSKPAYWSMGLLHSADWKAKWIGAEHGFAWDSVSKFSRLSARYYRKEFQSGSTIKRATAYIIGLGHYQLYVNGSQIGDQVLAEMPTDYTKSVQYNTFDVTAQVKKGNNAIAAVLGNGRYFTMRPKYKPKKVKEFGFPKLLLQLELEYTNGTKQIITSDASWKMTADGPIRSNNEYDGEEYNATKELAGWNKVGYNDRNWLKPEIVPAPGGELVAQMSEYIKVNQTLKPKSITELKPGTYIMDMGQNFSGWVQMKVKGKRGNKVTLKYAETLQKDGSLYIANLRDAKVTDVYTVRGQGTEVWHPIFVFHGFRYVSITGYPGKPGTDDFEGQVVYDALPNTGHFETSNDIINQVYHNAYWGILSNYKGMPVDCPQRNERMPWLGDRATGSLGESFVFDNEKLYASWLNDIEQAQTAEGSIPDVAPAYWNYYSDNMTWPGTYLLIADMLYKQYGDMKPIEEHYPSMKKWLSYMQAKYAKNYIMTKDKYGDWCVPPESLELIHAKDSNRTTNGELIATAYWYRMLFLMKRFAKLLNKQDDAKEFTALSAKIRDAFNAKFFNKQTQQYDNGTVTANLLPLYFDITPEPDRKAVFNNIVKRETTTDQGHIATGVIGTQWLMRGLTEYGRPDLAYQLATNTDYPSWGYMAQHGATTIWELWNGDTANPSMNSGNHIMLLGDLITWYYQNLAAIKVGIDKPGFKQVIMKPTIPAGLNFVKASYQTPYGLVKSEWEKKSNQFNWHITIPANCTALVSIPATSADGVSEGGKKANATTGLKFIKQDGQMAMFEAGSGSYDFKSDLTGLETK</sequence>
<evidence type="ECO:0000256" key="4">
    <source>
        <dbReference type="SAM" id="SignalP"/>
    </source>
</evidence>
<dbReference type="Gene3D" id="2.60.40.10">
    <property type="entry name" value="Immunoglobulins"/>
    <property type="match status" value="1"/>
</dbReference>
<evidence type="ECO:0000259" key="7">
    <source>
        <dbReference type="Pfam" id="PF17389"/>
    </source>
</evidence>
<dbReference type="EC" id="3.2.1.40" evidence="2"/>
<dbReference type="AlphaFoldDB" id="A0A7L5E800"/>
<keyword evidence="10" id="KW-1185">Reference proteome</keyword>
<keyword evidence="4" id="KW-0732">Signal</keyword>
<dbReference type="GO" id="GO:0005975">
    <property type="term" value="P:carbohydrate metabolic process"/>
    <property type="evidence" value="ECO:0007669"/>
    <property type="project" value="InterPro"/>
</dbReference>
<dbReference type="Gene3D" id="2.60.120.260">
    <property type="entry name" value="Galactose-binding domain-like"/>
    <property type="match status" value="2"/>
</dbReference>
<dbReference type="InterPro" id="IPR016007">
    <property type="entry name" value="Alpha_rhamnosid"/>
</dbReference>
<accession>A0A7L5E800</accession>
<dbReference type="EMBL" id="CP051682">
    <property type="protein sequence ID" value="QJD98449.1"/>
    <property type="molecule type" value="Genomic_DNA"/>
</dbReference>
<dbReference type="Gene3D" id="2.60.420.10">
    <property type="entry name" value="Maltose phosphorylase, domain 3"/>
    <property type="match status" value="1"/>
</dbReference>
<feature type="signal peptide" evidence="4">
    <location>
        <begin position="1"/>
        <end position="16"/>
    </location>
</feature>
<feature type="chain" id="PRO_5029603735" description="alpha-L-rhamnosidase" evidence="4">
    <location>
        <begin position="17"/>
        <end position="918"/>
    </location>
</feature>
<dbReference type="Proteomes" id="UP000503278">
    <property type="component" value="Chromosome"/>
</dbReference>
<evidence type="ECO:0000259" key="6">
    <source>
        <dbReference type="Pfam" id="PF08531"/>
    </source>
</evidence>
<feature type="domain" description="Bacterial alpha-L-rhamnosidase N-terminal" evidence="6">
    <location>
        <begin position="170"/>
        <end position="340"/>
    </location>
</feature>
<dbReference type="Pfam" id="PF25788">
    <property type="entry name" value="Ig_Rha78A_N"/>
    <property type="match status" value="1"/>
</dbReference>
<gene>
    <name evidence="9" type="ORF">HH214_16155</name>
</gene>
<dbReference type="KEGG" id="mrob:HH214_16155"/>
<reference evidence="9 10" key="1">
    <citation type="submission" date="2020-04" db="EMBL/GenBank/DDBJ databases">
        <title>Genome sequencing of novel species.</title>
        <authorList>
            <person name="Heo J."/>
            <person name="Kim S.-J."/>
            <person name="Kim J.-S."/>
            <person name="Hong S.-B."/>
            <person name="Kwon S.-W."/>
        </authorList>
    </citation>
    <scope>NUCLEOTIDE SEQUENCE [LARGE SCALE GENOMIC DNA]</scope>
    <source>
        <strain evidence="9 10">F39-2</strain>
    </source>
</reference>
<evidence type="ECO:0000313" key="10">
    <source>
        <dbReference type="Proteomes" id="UP000503278"/>
    </source>
</evidence>
<protein>
    <recommendedName>
        <fullName evidence="2">alpha-L-rhamnosidase</fullName>
        <ecNumber evidence="2">3.2.1.40</ecNumber>
    </recommendedName>
</protein>
<dbReference type="PANTHER" id="PTHR33307:SF6">
    <property type="entry name" value="ALPHA-RHAMNOSIDASE (EUROFUNG)-RELATED"/>
    <property type="match status" value="1"/>
</dbReference>
<feature type="domain" description="Alpha-L-rhamnosidase six-hairpin glycosidase" evidence="7">
    <location>
        <begin position="455"/>
        <end position="800"/>
    </location>
</feature>
<feature type="domain" description="Alpha-L-rhamnosidase C-terminal" evidence="8">
    <location>
        <begin position="808"/>
        <end position="879"/>
    </location>
</feature>